<dbReference type="PROSITE" id="PS50292">
    <property type="entry name" value="PEROXIDASE_3"/>
    <property type="match status" value="1"/>
</dbReference>
<dbReference type="EMBL" id="CAXLJM020000065">
    <property type="protein sequence ID" value="CAL8121494.1"/>
    <property type="molecule type" value="Genomic_DNA"/>
</dbReference>
<keyword evidence="7" id="KW-1185">Reference proteome</keyword>
<keyword evidence="3" id="KW-0560">Oxidoreductase</keyword>
<evidence type="ECO:0000256" key="3">
    <source>
        <dbReference type="ARBA" id="ARBA00022559"/>
    </source>
</evidence>
<protein>
    <recommendedName>
        <fullName evidence="8">Chorion peroxidase</fullName>
    </recommendedName>
</protein>
<comment type="subcellular location">
    <subcellularLocation>
        <location evidence="1">Secreted</location>
    </subcellularLocation>
</comment>
<comment type="caution">
    <text evidence="6">The sequence shown here is derived from an EMBL/GenBank/DDBJ whole genome shotgun (WGS) entry which is preliminary data.</text>
</comment>
<reference evidence="6 7" key="1">
    <citation type="submission" date="2024-08" db="EMBL/GenBank/DDBJ databases">
        <authorList>
            <person name="Cucini C."/>
            <person name="Frati F."/>
        </authorList>
    </citation>
    <scope>NUCLEOTIDE SEQUENCE [LARGE SCALE GENOMIC DNA]</scope>
</reference>
<evidence type="ECO:0000256" key="2">
    <source>
        <dbReference type="ARBA" id="ARBA00022525"/>
    </source>
</evidence>
<evidence type="ECO:0000313" key="7">
    <source>
        <dbReference type="Proteomes" id="UP001642540"/>
    </source>
</evidence>
<dbReference type="InterPro" id="IPR019791">
    <property type="entry name" value="Haem_peroxidase_animal"/>
</dbReference>
<dbReference type="Gene3D" id="1.10.640.10">
    <property type="entry name" value="Haem peroxidase domain superfamily, animal type"/>
    <property type="match status" value="1"/>
</dbReference>
<gene>
    <name evidence="6" type="ORF">ODALV1_LOCUS19411</name>
</gene>
<dbReference type="PANTHER" id="PTHR11475:SF4">
    <property type="entry name" value="CHORION PEROXIDASE"/>
    <property type="match status" value="1"/>
</dbReference>
<keyword evidence="2" id="KW-0964">Secreted</keyword>
<evidence type="ECO:0000256" key="1">
    <source>
        <dbReference type="ARBA" id="ARBA00004613"/>
    </source>
</evidence>
<dbReference type="SUPFAM" id="SSF48113">
    <property type="entry name" value="Heme-dependent peroxidases"/>
    <property type="match status" value="1"/>
</dbReference>
<dbReference type="Pfam" id="PF03098">
    <property type="entry name" value="An_peroxidase"/>
    <property type="match status" value="1"/>
</dbReference>
<dbReference type="InterPro" id="IPR010255">
    <property type="entry name" value="Haem_peroxidase_sf"/>
</dbReference>
<keyword evidence="5" id="KW-0732">Signal</keyword>
<evidence type="ECO:0000256" key="4">
    <source>
        <dbReference type="ARBA" id="ARBA00023180"/>
    </source>
</evidence>
<dbReference type="InterPro" id="IPR037120">
    <property type="entry name" value="Haem_peroxidase_sf_animal"/>
</dbReference>
<feature type="signal peptide" evidence="5">
    <location>
        <begin position="1"/>
        <end position="22"/>
    </location>
</feature>
<sequence length="935" mass="102722">MFRWQFTPILIQTVALNFFAFGKRTNEPNLPSQTWNSSLAPVDIILEAEEEESGGLPVFGNESDRFARQILYDDDDLSKNYRRYPYGGNRRNGRGYGSGPGAFAYAGGGGGWASAGGYGKGWGSKGNQHYNPSLNKYGGGGPLAFIPSKGNGGGGRGGGGGATSFASAGAGASSGPSSKGVAKAETQVHIVTCDVGDKCHSFVHCAAHTYTYFRGQDRCCFTSKQNKGMCCEAKYPTVNPETTTGKHFNSYPTDKVAVPEISQSSLAAAAKKGYGYKEKYNTIEDRLLELNLVVQKGTAAFGHLQFFQTSPEAIHTAQDNFLVVKTCNYIQETYFLTPDEAGIGLQGYDFGGTIFEKTCVSPPNCHDDSKYRTISGSCNNPTSSRLGQSSTTLLRLLPPDYADGIWAPRVRKDGSPLPGARFVSRSLVPDVNQPDPRYSHLVMQFGQFVDHDLSHVPIFRFGDMGGINCCGNGPTDLAHPACFPIDIPPNDPVLDGQCMNFVRSLIAPRIDCSFGHADQLNQLTHWLDGSQIYGNTEEQGSSLRDFSGGFLKVTRDANGRHLLPEDPKDKDGCSNGGSSGLHCFVAGDKRVNEQIGLTSIHTIFVREHNRVAVELGEINPHWDDEIIYQETRRIVIAEYQHIIYNEWLPVIIGRSYMETFGILPLYDDYYNGYDSAIDGSVSNAFTTAAFRMGHTLVQGTFNLQSGSGNVVGRLQLRDFFNNPHLLRQPGVIDLLNKGLLTQPIQKFDNFVTTELRDHLFQTSGRSGMDLIALNIQRGRDHGLPGYNEYRDLCRLGKARDFSDLSPIIAPRKISSLEEIYGSVDDIDLFIGGIHETPLEGAVVGPTFACIIGDQFVRSKRGDRYFHDHGGQPHSFSKEQLHSIRRASMSRILCDNSDEIRSLQPLAFHLPHNGFNPMLPCGSASIPRMDLRPWKE</sequence>
<keyword evidence="3" id="KW-0575">Peroxidase</keyword>
<keyword evidence="4" id="KW-0325">Glycoprotein</keyword>
<proteinExistence type="predicted"/>
<dbReference type="Proteomes" id="UP001642540">
    <property type="component" value="Unassembled WGS sequence"/>
</dbReference>
<evidence type="ECO:0008006" key="8">
    <source>
        <dbReference type="Google" id="ProtNLM"/>
    </source>
</evidence>
<dbReference type="CDD" id="cd09823">
    <property type="entry name" value="peroxinectin_like"/>
    <property type="match status" value="1"/>
</dbReference>
<name>A0ABP1R7C5_9HEXA</name>
<feature type="chain" id="PRO_5046812280" description="Chorion peroxidase" evidence="5">
    <location>
        <begin position="23"/>
        <end position="935"/>
    </location>
</feature>
<evidence type="ECO:0000313" key="6">
    <source>
        <dbReference type="EMBL" id="CAL8121494.1"/>
    </source>
</evidence>
<dbReference type="PRINTS" id="PR00457">
    <property type="entry name" value="ANPEROXIDASE"/>
</dbReference>
<dbReference type="PANTHER" id="PTHR11475">
    <property type="entry name" value="OXIDASE/PEROXIDASE"/>
    <property type="match status" value="1"/>
</dbReference>
<accession>A0ABP1R7C5</accession>
<evidence type="ECO:0000256" key="5">
    <source>
        <dbReference type="SAM" id="SignalP"/>
    </source>
</evidence>
<organism evidence="6 7">
    <name type="scientific">Orchesella dallaii</name>
    <dbReference type="NCBI Taxonomy" id="48710"/>
    <lineage>
        <taxon>Eukaryota</taxon>
        <taxon>Metazoa</taxon>
        <taxon>Ecdysozoa</taxon>
        <taxon>Arthropoda</taxon>
        <taxon>Hexapoda</taxon>
        <taxon>Collembola</taxon>
        <taxon>Entomobryomorpha</taxon>
        <taxon>Entomobryoidea</taxon>
        <taxon>Orchesellidae</taxon>
        <taxon>Orchesellinae</taxon>
        <taxon>Orchesella</taxon>
    </lineage>
</organism>